<dbReference type="AlphaFoldDB" id="A0A1H4F2U3"/>
<dbReference type="EMBL" id="FNQP01000018">
    <property type="protein sequence ID" value="SEA91656.1"/>
    <property type="molecule type" value="Genomic_DNA"/>
</dbReference>
<reference evidence="1 2" key="1">
    <citation type="submission" date="2016-10" db="EMBL/GenBank/DDBJ databases">
        <authorList>
            <person name="de Groot N.N."/>
        </authorList>
    </citation>
    <scope>NUCLEOTIDE SEQUENCE [LARGE SCALE GENOMIC DNA]</scope>
    <source>
        <strain evidence="1 2">DSM 21228</strain>
    </source>
</reference>
<evidence type="ECO:0000313" key="2">
    <source>
        <dbReference type="Proteomes" id="UP000199397"/>
    </source>
</evidence>
<protein>
    <submittedName>
        <fullName evidence="1">Uncharacterized protein</fullName>
    </submittedName>
</protein>
<accession>A0A1H4F2U3</accession>
<evidence type="ECO:0000313" key="1">
    <source>
        <dbReference type="EMBL" id="SEA91656.1"/>
    </source>
</evidence>
<dbReference type="RefSeq" id="WP_093069638.1">
    <property type="nucleotide sequence ID" value="NZ_FNQP01000018.1"/>
</dbReference>
<dbReference type="InterPro" id="IPR046153">
    <property type="entry name" value="DUF6155"/>
</dbReference>
<gene>
    <name evidence="1" type="ORF">SAMN05660964_02816</name>
</gene>
<sequence>MTKQTFTLTDLKKHLAQKSKEQLIADIAELYKTFSPVKEFYQAQHADISEIAKKYKDIIIKEFGGTGRGFPKARFSVARNAFNDFKKLTNEPALIADMMLTYVESTSGFCSEYGPDGEEYYTRPENMFTQALQLIQTHKLLEDFRDRAYSIVRNATEGYGHRDSLRDSYDDVYA</sequence>
<organism evidence="1 2">
    <name type="scientific">Thiothrix caldifontis</name>
    <dbReference type="NCBI Taxonomy" id="525918"/>
    <lineage>
        <taxon>Bacteria</taxon>
        <taxon>Pseudomonadati</taxon>
        <taxon>Pseudomonadota</taxon>
        <taxon>Gammaproteobacteria</taxon>
        <taxon>Thiotrichales</taxon>
        <taxon>Thiotrichaceae</taxon>
        <taxon>Thiothrix</taxon>
    </lineage>
</organism>
<name>A0A1H4F2U3_9GAMM</name>
<dbReference type="OrthoDB" id="9801392at2"/>
<dbReference type="Proteomes" id="UP000199397">
    <property type="component" value="Unassembled WGS sequence"/>
</dbReference>
<proteinExistence type="predicted"/>
<dbReference type="STRING" id="525918.SAMN05660964_02816"/>
<dbReference type="Pfam" id="PF19652">
    <property type="entry name" value="DUF6155"/>
    <property type="match status" value="1"/>
</dbReference>
<keyword evidence="2" id="KW-1185">Reference proteome</keyword>